<dbReference type="Proteomes" id="UP001159363">
    <property type="component" value="Chromosome 13"/>
</dbReference>
<accession>A0ABQ9GAB6</accession>
<keyword evidence="2" id="KW-1185">Reference proteome</keyword>
<evidence type="ECO:0000313" key="1">
    <source>
        <dbReference type="EMBL" id="KAJ8868422.1"/>
    </source>
</evidence>
<reference evidence="1 2" key="1">
    <citation type="submission" date="2023-02" db="EMBL/GenBank/DDBJ databases">
        <title>LHISI_Scaffold_Assembly.</title>
        <authorList>
            <person name="Stuart O.P."/>
            <person name="Cleave R."/>
            <person name="Magrath M.J.L."/>
            <person name="Mikheyev A.S."/>
        </authorList>
    </citation>
    <scope>NUCLEOTIDE SEQUENCE [LARGE SCALE GENOMIC DNA]</scope>
    <source>
        <strain evidence="1">Daus_M_001</strain>
        <tissue evidence="1">Leg muscle</tissue>
    </source>
</reference>
<gene>
    <name evidence="1" type="ORF">PR048_029938</name>
</gene>
<evidence type="ECO:0000313" key="2">
    <source>
        <dbReference type="Proteomes" id="UP001159363"/>
    </source>
</evidence>
<sequence>MMAYNGKILYKACIRPVMINAAPAWGYAANMHIRKIQIALNKAIRRITHVPRYVRITPNHRELGLETIRDCMVKQAQAFYQTTADQSNPLIEPWVNTA</sequence>
<comment type="caution">
    <text evidence="1">The sequence shown here is derived from an EMBL/GenBank/DDBJ whole genome shotgun (WGS) entry which is preliminary data.</text>
</comment>
<organism evidence="1 2">
    <name type="scientific">Dryococelus australis</name>
    <dbReference type="NCBI Taxonomy" id="614101"/>
    <lineage>
        <taxon>Eukaryota</taxon>
        <taxon>Metazoa</taxon>
        <taxon>Ecdysozoa</taxon>
        <taxon>Arthropoda</taxon>
        <taxon>Hexapoda</taxon>
        <taxon>Insecta</taxon>
        <taxon>Pterygota</taxon>
        <taxon>Neoptera</taxon>
        <taxon>Polyneoptera</taxon>
        <taxon>Phasmatodea</taxon>
        <taxon>Verophasmatodea</taxon>
        <taxon>Anareolatae</taxon>
        <taxon>Phasmatidae</taxon>
        <taxon>Eurycanthinae</taxon>
        <taxon>Dryococelus</taxon>
    </lineage>
</organism>
<name>A0ABQ9GAB6_9NEOP</name>
<protein>
    <submittedName>
        <fullName evidence="1">Uncharacterized protein</fullName>
    </submittedName>
</protein>
<proteinExistence type="predicted"/>
<dbReference type="EMBL" id="JARBHB010000014">
    <property type="protein sequence ID" value="KAJ8868422.1"/>
    <property type="molecule type" value="Genomic_DNA"/>
</dbReference>